<dbReference type="HOGENOM" id="CLU_2453531_0_0_3"/>
<proteinExistence type="predicted"/>
<sequence length="89" mass="10409">MQILEMVTLVLVDLALLVYLVEKGSGFVRERRKITRLVNRHPEMQGVHPEQDDLFVFESDDCLKDFVLQNNEPGMDEPFYVPEDELDQD</sequence>
<dbReference type="STRING" id="84588.SYNW1392"/>
<accession>Q7U6E6</accession>
<protein>
    <submittedName>
        <fullName evidence="1">Uncharacterized protein</fullName>
    </submittedName>
</protein>
<dbReference type="Proteomes" id="UP000001422">
    <property type="component" value="Chromosome"/>
</dbReference>
<keyword evidence="2" id="KW-1185">Reference proteome</keyword>
<dbReference type="AlphaFoldDB" id="Q7U6E6"/>
<gene>
    <name evidence="1" type="ordered locus">SYNW1392</name>
</gene>
<dbReference type="EMBL" id="BX569692">
    <property type="protein sequence ID" value="CAE07907.1"/>
    <property type="molecule type" value="Genomic_DNA"/>
</dbReference>
<dbReference type="KEGG" id="syw:SYNW1392"/>
<evidence type="ECO:0000313" key="2">
    <source>
        <dbReference type="Proteomes" id="UP000001422"/>
    </source>
</evidence>
<dbReference type="eggNOG" id="ENOG5030R9F">
    <property type="taxonomic scope" value="Bacteria"/>
</dbReference>
<evidence type="ECO:0000313" key="1">
    <source>
        <dbReference type="EMBL" id="CAE07907.1"/>
    </source>
</evidence>
<organism evidence="1 2">
    <name type="scientific">Parasynechococcus marenigrum (strain WH8102)</name>
    <dbReference type="NCBI Taxonomy" id="84588"/>
    <lineage>
        <taxon>Bacteria</taxon>
        <taxon>Bacillati</taxon>
        <taxon>Cyanobacteriota</taxon>
        <taxon>Cyanophyceae</taxon>
        <taxon>Synechococcales</taxon>
        <taxon>Prochlorococcaceae</taxon>
        <taxon>Parasynechococcus</taxon>
        <taxon>Parasynechococcus marenigrum</taxon>
    </lineage>
</organism>
<reference evidence="1 2" key="1">
    <citation type="journal article" date="2003" name="Nature">
        <title>The genome of a motile marine Synechococcus.</title>
        <authorList>
            <person name="Palenik B."/>
            <person name="Brahamsha B."/>
            <person name="Larimer F."/>
            <person name="Land M."/>
            <person name="Hauser L."/>
            <person name="Chain P."/>
            <person name="Lamerdin J."/>
            <person name="Regala W."/>
            <person name="Allen E.A."/>
            <person name="McCarren J."/>
            <person name="Paulsen I."/>
            <person name="Dufresne A."/>
            <person name="Partensky F."/>
            <person name="Webb E."/>
            <person name="Waterbury J."/>
        </authorList>
    </citation>
    <scope>NUCLEOTIDE SEQUENCE [LARGE SCALE GENOMIC DNA]</scope>
    <source>
        <strain evidence="1 2">WH8102</strain>
    </source>
</reference>
<name>Q7U6E6_PARMW</name>